<dbReference type="Proteomes" id="UP000233469">
    <property type="component" value="Unassembled WGS sequence"/>
</dbReference>
<dbReference type="AlphaFoldDB" id="A0A2N1MCE8"/>
<dbReference type="VEuPathDB" id="FungiDB:RhiirA1_454922"/>
<proteinExistence type="predicted"/>
<name>A0A2N1MCE8_9GLOM</name>
<evidence type="ECO:0008006" key="3">
    <source>
        <dbReference type="Google" id="ProtNLM"/>
    </source>
</evidence>
<dbReference type="VEuPathDB" id="FungiDB:FUN_019655"/>
<dbReference type="PANTHER" id="PTHR47718">
    <property type="entry name" value="OS01G0519700 PROTEIN"/>
    <property type="match status" value="1"/>
</dbReference>
<gene>
    <name evidence="1" type="ORF">RhiirC2_795049</name>
</gene>
<dbReference type="EMBL" id="LLXL01003122">
    <property type="protein sequence ID" value="PKK59279.1"/>
    <property type="molecule type" value="Genomic_DNA"/>
</dbReference>
<reference evidence="1 2" key="2">
    <citation type="submission" date="2017-10" db="EMBL/GenBank/DDBJ databases">
        <title>Extensive intraspecific genome diversity in a model arbuscular mycorrhizal fungus.</title>
        <authorList>
            <person name="Chen E.C.H."/>
            <person name="Morin E."/>
            <person name="Baudet D."/>
            <person name="Noel J."/>
            <person name="Ndikumana S."/>
            <person name="Charron P."/>
            <person name="St-Onge C."/>
            <person name="Giorgi J."/>
            <person name="Grigoriev I.V."/>
            <person name="Roux C."/>
            <person name="Martin F.M."/>
            <person name="Corradi N."/>
        </authorList>
    </citation>
    <scope>NUCLEOTIDE SEQUENCE [LARGE SCALE GENOMIC DNA]</scope>
    <source>
        <strain evidence="1 2">C2</strain>
    </source>
</reference>
<dbReference type="VEuPathDB" id="FungiDB:RhiirA1_466912"/>
<protein>
    <recommendedName>
        <fullName evidence="3">MULE transposase domain-containing protein</fullName>
    </recommendedName>
</protein>
<dbReference type="VEuPathDB" id="FungiDB:RhiirFUN_004487"/>
<evidence type="ECO:0000313" key="2">
    <source>
        <dbReference type="Proteomes" id="UP000233469"/>
    </source>
</evidence>
<dbReference type="VEuPathDB" id="FungiDB:RhiirFUN_015072"/>
<sequence length="241" mass="28095">MNIYPVEFNPIYINDTQDMEAVEFEDIPKDTKFDMWDEVDNYFDEYGARNGFAIIKYRMDRNSKGQVYKRTLVYEFADKINNDAFVLLTKLMQKKAEDLCWIVDFELDKDNRLTRLLWMSPDQVEPTILVSDESLDTHIWILNCIKRATNQAPIVMFTDADPSLNAVIPIMTNGIVLLNNSINVITVYVNHYLNPNCRSWARAYLHKIFTVGIKSTARVEGYNWIIKQQLKANSTLCEIVN</sequence>
<comment type="caution">
    <text evidence="1">The sequence shown here is derived from an EMBL/GenBank/DDBJ whole genome shotgun (WGS) entry which is preliminary data.</text>
</comment>
<organism evidence="1 2">
    <name type="scientific">Rhizophagus irregularis</name>
    <dbReference type="NCBI Taxonomy" id="588596"/>
    <lineage>
        <taxon>Eukaryota</taxon>
        <taxon>Fungi</taxon>
        <taxon>Fungi incertae sedis</taxon>
        <taxon>Mucoromycota</taxon>
        <taxon>Glomeromycotina</taxon>
        <taxon>Glomeromycetes</taxon>
        <taxon>Glomerales</taxon>
        <taxon>Glomeraceae</taxon>
        <taxon>Rhizophagus</taxon>
    </lineage>
</organism>
<evidence type="ECO:0000313" key="1">
    <source>
        <dbReference type="EMBL" id="PKK59279.1"/>
    </source>
</evidence>
<accession>A0A2N1MCE8</accession>
<reference evidence="1 2" key="1">
    <citation type="submission" date="2016-04" db="EMBL/GenBank/DDBJ databases">
        <title>Genome analyses suggest a sexual origin of heterokaryosis in a supposedly ancient asexual fungus.</title>
        <authorList>
            <person name="Ropars J."/>
            <person name="Sedzielewska K."/>
            <person name="Noel J."/>
            <person name="Charron P."/>
            <person name="Farinelli L."/>
            <person name="Marton T."/>
            <person name="Kruger M."/>
            <person name="Pelin A."/>
            <person name="Brachmann A."/>
            <person name="Corradi N."/>
        </authorList>
    </citation>
    <scope>NUCLEOTIDE SEQUENCE [LARGE SCALE GENOMIC DNA]</scope>
    <source>
        <strain evidence="1 2">C2</strain>
    </source>
</reference>